<dbReference type="GO" id="GO:0005694">
    <property type="term" value="C:chromosome"/>
    <property type="evidence" value="ECO:0007669"/>
    <property type="project" value="UniProtKB-ARBA"/>
</dbReference>
<dbReference type="InterPro" id="IPR027417">
    <property type="entry name" value="P-loop_NTPase"/>
</dbReference>
<dbReference type="PANTHER" id="PTHR10887:SF517">
    <property type="entry name" value="RNA HELICASE NONSENSE MRNA REDUCING FACTOR"/>
    <property type="match status" value="1"/>
</dbReference>
<keyword evidence="5" id="KW-0067">ATP-binding</keyword>
<dbReference type="Gene3D" id="3.40.50.300">
    <property type="entry name" value="P-loop containing nucleotide triphosphate hydrolases"/>
    <property type="match status" value="2"/>
</dbReference>
<gene>
    <name evidence="9" type="ORF">GALMADRAFT_1319277</name>
</gene>
<dbReference type="AlphaFoldDB" id="A0A067THF9"/>
<dbReference type="Proteomes" id="UP000027222">
    <property type="component" value="Unassembled WGS sequence"/>
</dbReference>
<dbReference type="HOGENOM" id="CLU_001666_8_3_1"/>
<feature type="domain" description="DNA2/NAM7 helicase helicase" evidence="7">
    <location>
        <begin position="489"/>
        <end position="733"/>
    </location>
</feature>
<dbReference type="GO" id="GO:0003724">
    <property type="term" value="F:RNA helicase activity"/>
    <property type="evidence" value="ECO:0007669"/>
    <property type="project" value="TreeGrafter"/>
</dbReference>
<name>A0A067THF9_GALM3</name>
<dbReference type="OrthoDB" id="6513042at2759"/>
<dbReference type="GO" id="GO:0005737">
    <property type="term" value="C:cytoplasm"/>
    <property type="evidence" value="ECO:0007669"/>
    <property type="project" value="TreeGrafter"/>
</dbReference>
<dbReference type="GO" id="GO:0000184">
    <property type="term" value="P:nuclear-transcribed mRNA catabolic process, nonsense-mediated decay"/>
    <property type="evidence" value="ECO:0007669"/>
    <property type="project" value="TreeGrafter"/>
</dbReference>
<dbReference type="GO" id="GO:0016787">
    <property type="term" value="F:hydrolase activity"/>
    <property type="evidence" value="ECO:0007669"/>
    <property type="project" value="UniProtKB-KW"/>
</dbReference>
<keyword evidence="4" id="KW-0347">Helicase</keyword>
<keyword evidence="6" id="KW-1133">Transmembrane helix</keyword>
<evidence type="ECO:0000256" key="6">
    <source>
        <dbReference type="SAM" id="Phobius"/>
    </source>
</evidence>
<comment type="similarity">
    <text evidence="1">Belongs to the DNA2/NAM7 helicase family.</text>
</comment>
<dbReference type="CDD" id="cd18808">
    <property type="entry name" value="SF1_C_Upf1"/>
    <property type="match status" value="1"/>
</dbReference>
<sequence>MGASAIPVPRHIYVHVTLLLLLLMPNGILFVTLTLWLLIVLSPFRSFTLAILSQFLPAFPRNGFFLAQNPLISSTRTSSTLHQTKRAVYSTSSHNRNSTYNHHQLLHFCHNFPPGPSRISNIPARSASTATRSAPAFTKAEQHQVFLDNTGISLHIEDYAYGKPTKSLYSVKKQTAAESAWLQEEDDDVFDNASKDAPSRFDWRGRAASRLRKVEQVGGLEEERKTYIKRVRAPMFGSSIGKPLFAAAQRYSEKFLRLLSLEEAEDEAALKHRLSTWSLDRLRNEGYCLTGLNAYWLQANQFGRPVASFVLGPGIQLPENKFENGTQVMISRLDPLKEPPLLGSVLSRTQSHIRVCFPSAFDLDDGVWRLDIGRPNLMYERMRTAISYLETDLEEVEDMEPESSLQYILQGTHLRDVILHSFSSEPSSLTLGESETNDDGVASSEIEDKTFNFSNGGAFKYDQRIHSWARRYSQPNPVVVEGDPPLDGLNQSQIRAMASMIGDRASLIQGPPGTGKTKTIIETVKLLKVHFEVPQPILVCTYTNVAVDNLVEGLAKVGVKPLRVGNNGNVRESLFPHTLDWKLEHHPLHPILAKLVQEESEIGPEIEALWKKSRELEEKIKKSLKPRKNTLARARNMKEALVSLGLRHKAIKRKIYAMQQQMLRDTVADADVICTTCITTACNALNVIDFPVVFIDEASMSTEPASLIPIMKGSRHLALIGDHKQLPPIIVSQQAKEDGFGVSLFERLTEEGRTYCTLFSFRISGSRQTLSYADVPTVMLDVQYRMHPAISHFPSMEFYDLALQDGTVDAIGNALPGLEPPSSMHLRHDEVKNRKPSVIFLDHTGNESFKGRSRINITEAHIVASVVEDLLLNNPLLRGRDIGIIAPYAAQVTLLTRLLNTDVAYCQRFKEVLGDQRAMHFEQIEIKTVDGFEGREKEVIIFSTVRNNSAGHIGFLADKKRLNVGLTRAKRGLFVVGSISTLRAGKATSGGGKVVRVGKGADSWRRYAEYLTSRDLVISLTGQELGGALYGHLDATKAMMKRTGALVVGR</sequence>
<dbReference type="SUPFAM" id="SSF52540">
    <property type="entry name" value="P-loop containing nucleoside triphosphate hydrolases"/>
    <property type="match status" value="1"/>
</dbReference>
<accession>A0A067THF9</accession>
<evidence type="ECO:0000256" key="1">
    <source>
        <dbReference type="ARBA" id="ARBA00007913"/>
    </source>
</evidence>
<proteinExistence type="inferred from homology"/>
<dbReference type="GO" id="GO:0005524">
    <property type="term" value="F:ATP binding"/>
    <property type="evidence" value="ECO:0007669"/>
    <property type="project" value="UniProtKB-KW"/>
</dbReference>
<dbReference type="PANTHER" id="PTHR10887">
    <property type="entry name" value="DNA2/NAM7 HELICASE FAMILY"/>
    <property type="match status" value="1"/>
</dbReference>
<evidence type="ECO:0000313" key="10">
    <source>
        <dbReference type="Proteomes" id="UP000027222"/>
    </source>
</evidence>
<evidence type="ECO:0000259" key="7">
    <source>
        <dbReference type="Pfam" id="PF13086"/>
    </source>
</evidence>
<evidence type="ECO:0000256" key="2">
    <source>
        <dbReference type="ARBA" id="ARBA00022741"/>
    </source>
</evidence>
<evidence type="ECO:0000313" key="9">
    <source>
        <dbReference type="EMBL" id="KDR78403.1"/>
    </source>
</evidence>
<evidence type="ECO:0008006" key="11">
    <source>
        <dbReference type="Google" id="ProtNLM"/>
    </source>
</evidence>
<feature type="domain" description="DNA2/NAM7 helicase-like C-terminal" evidence="8">
    <location>
        <begin position="743"/>
        <end position="978"/>
    </location>
</feature>
<dbReference type="FunFam" id="3.40.50.300:FF:000326">
    <property type="entry name" value="P-loop containing nucleoside triphosphate hydrolase"/>
    <property type="match status" value="1"/>
</dbReference>
<reference evidence="10" key="1">
    <citation type="journal article" date="2014" name="Proc. Natl. Acad. Sci. U.S.A.">
        <title>Extensive sampling of basidiomycete genomes demonstrates inadequacy of the white-rot/brown-rot paradigm for wood decay fungi.</title>
        <authorList>
            <person name="Riley R."/>
            <person name="Salamov A.A."/>
            <person name="Brown D.W."/>
            <person name="Nagy L.G."/>
            <person name="Floudas D."/>
            <person name="Held B.W."/>
            <person name="Levasseur A."/>
            <person name="Lombard V."/>
            <person name="Morin E."/>
            <person name="Otillar R."/>
            <person name="Lindquist E.A."/>
            <person name="Sun H."/>
            <person name="LaButti K.M."/>
            <person name="Schmutz J."/>
            <person name="Jabbour D."/>
            <person name="Luo H."/>
            <person name="Baker S.E."/>
            <person name="Pisabarro A.G."/>
            <person name="Walton J.D."/>
            <person name="Blanchette R.A."/>
            <person name="Henrissat B."/>
            <person name="Martin F."/>
            <person name="Cullen D."/>
            <person name="Hibbett D.S."/>
            <person name="Grigoriev I.V."/>
        </authorList>
    </citation>
    <scope>NUCLEOTIDE SEQUENCE [LARGE SCALE GENOMIC DNA]</scope>
    <source>
        <strain evidence="10">CBS 339.88</strain>
    </source>
</reference>
<organism evidence="9 10">
    <name type="scientific">Galerina marginata (strain CBS 339.88)</name>
    <dbReference type="NCBI Taxonomy" id="685588"/>
    <lineage>
        <taxon>Eukaryota</taxon>
        <taxon>Fungi</taxon>
        <taxon>Dikarya</taxon>
        <taxon>Basidiomycota</taxon>
        <taxon>Agaricomycotina</taxon>
        <taxon>Agaricomycetes</taxon>
        <taxon>Agaricomycetidae</taxon>
        <taxon>Agaricales</taxon>
        <taxon>Agaricineae</taxon>
        <taxon>Strophariaceae</taxon>
        <taxon>Galerina</taxon>
    </lineage>
</organism>
<keyword evidence="3" id="KW-0378">Hydrolase</keyword>
<dbReference type="STRING" id="685588.A0A067THF9"/>
<evidence type="ECO:0000259" key="8">
    <source>
        <dbReference type="Pfam" id="PF13087"/>
    </source>
</evidence>
<dbReference type="Pfam" id="PF13086">
    <property type="entry name" value="AAA_11"/>
    <property type="match status" value="1"/>
</dbReference>
<dbReference type="Pfam" id="PF13087">
    <property type="entry name" value="AAA_12"/>
    <property type="match status" value="1"/>
</dbReference>
<evidence type="ECO:0000256" key="5">
    <source>
        <dbReference type="ARBA" id="ARBA00022840"/>
    </source>
</evidence>
<keyword evidence="6" id="KW-0472">Membrane</keyword>
<evidence type="ECO:0000256" key="3">
    <source>
        <dbReference type="ARBA" id="ARBA00022801"/>
    </source>
</evidence>
<dbReference type="InterPro" id="IPR041679">
    <property type="entry name" value="DNA2/NAM7-like_C"/>
</dbReference>
<keyword evidence="2" id="KW-0547">Nucleotide-binding</keyword>
<feature type="transmembrane region" description="Helical" evidence="6">
    <location>
        <begin position="12"/>
        <end position="39"/>
    </location>
</feature>
<dbReference type="EMBL" id="KL142375">
    <property type="protein sequence ID" value="KDR78403.1"/>
    <property type="molecule type" value="Genomic_DNA"/>
</dbReference>
<dbReference type="InterPro" id="IPR047187">
    <property type="entry name" value="SF1_C_Upf1"/>
</dbReference>
<protein>
    <recommendedName>
        <fullName evidence="11">AAA+ ATPase domain-containing protein</fullName>
    </recommendedName>
</protein>
<evidence type="ECO:0000256" key="4">
    <source>
        <dbReference type="ARBA" id="ARBA00022806"/>
    </source>
</evidence>
<dbReference type="InterPro" id="IPR041677">
    <property type="entry name" value="DNA2/NAM7_AAA_11"/>
</dbReference>
<keyword evidence="10" id="KW-1185">Reference proteome</keyword>
<keyword evidence="6" id="KW-0812">Transmembrane</keyword>
<dbReference type="InterPro" id="IPR045055">
    <property type="entry name" value="DNA2/NAM7-like"/>
</dbReference>